<comment type="caution">
    <text evidence="4">The sequence shown here is derived from an EMBL/GenBank/DDBJ whole genome shotgun (WGS) entry which is preliminary data.</text>
</comment>
<protein>
    <submittedName>
        <fullName evidence="4">Phosphodiester glycosidase family protein</fullName>
    </submittedName>
</protein>
<keyword evidence="4" id="KW-0378">Hydrolase</keyword>
<evidence type="ECO:0000313" key="5">
    <source>
        <dbReference type="Proteomes" id="UP001597497"/>
    </source>
</evidence>
<gene>
    <name evidence="4" type="ORF">ACFSUC_07040</name>
</gene>
<dbReference type="RefSeq" id="WP_379928814.1">
    <property type="nucleotide sequence ID" value="NZ_JBHUMM010000010.1"/>
</dbReference>
<evidence type="ECO:0000256" key="1">
    <source>
        <dbReference type="SAM" id="MobiDB-lite"/>
    </source>
</evidence>
<evidence type="ECO:0000313" key="4">
    <source>
        <dbReference type="EMBL" id="MFD2671359.1"/>
    </source>
</evidence>
<evidence type="ECO:0000259" key="3">
    <source>
        <dbReference type="Pfam" id="PF09992"/>
    </source>
</evidence>
<dbReference type="PANTHER" id="PTHR40446:SF2">
    <property type="entry name" value="N-ACETYLGLUCOSAMINE-1-PHOSPHODIESTER ALPHA-N-ACETYLGLUCOSAMINIDASE"/>
    <property type="match status" value="1"/>
</dbReference>
<organism evidence="4 5">
    <name type="scientific">Marinicrinis sediminis</name>
    <dbReference type="NCBI Taxonomy" id="1652465"/>
    <lineage>
        <taxon>Bacteria</taxon>
        <taxon>Bacillati</taxon>
        <taxon>Bacillota</taxon>
        <taxon>Bacilli</taxon>
        <taxon>Bacillales</taxon>
        <taxon>Paenibacillaceae</taxon>
    </lineage>
</organism>
<dbReference type="GO" id="GO:0016798">
    <property type="term" value="F:hydrolase activity, acting on glycosyl bonds"/>
    <property type="evidence" value="ECO:0007669"/>
    <property type="project" value="UniProtKB-KW"/>
</dbReference>
<dbReference type="Proteomes" id="UP001597497">
    <property type="component" value="Unassembled WGS sequence"/>
</dbReference>
<feature type="region of interest" description="Disordered" evidence="1">
    <location>
        <begin position="41"/>
        <end position="60"/>
    </location>
</feature>
<keyword evidence="2" id="KW-0812">Transmembrane</keyword>
<reference evidence="5" key="1">
    <citation type="journal article" date="2019" name="Int. J. Syst. Evol. Microbiol.">
        <title>The Global Catalogue of Microorganisms (GCM) 10K type strain sequencing project: providing services to taxonomists for standard genome sequencing and annotation.</title>
        <authorList>
            <consortium name="The Broad Institute Genomics Platform"/>
            <consortium name="The Broad Institute Genome Sequencing Center for Infectious Disease"/>
            <person name="Wu L."/>
            <person name="Ma J."/>
        </authorList>
    </citation>
    <scope>NUCLEOTIDE SEQUENCE [LARGE SCALE GENOMIC DNA]</scope>
    <source>
        <strain evidence="5">KCTC 33676</strain>
    </source>
</reference>
<accession>A0ABW5R9C6</accession>
<dbReference type="PANTHER" id="PTHR40446">
    <property type="entry name" value="N-ACETYLGLUCOSAMINE-1-PHOSPHODIESTER ALPHA-N-ACETYLGLUCOSAMINIDASE"/>
    <property type="match status" value="1"/>
</dbReference>
<name>A0ABW5R9C6_9BACL</name>
<evidence type="ECO:0000256" key="2">
    <source>
        <dbReference type="SAM" id="Phobius"/>
    </source>
</evidence>
<dbReference type="Pfam" id="PF09992">
    <property type="entry name" value="NAGPA"/>
    <property type="match status" value="1"/>
</dbReference>
<keyword evidence="5" id="KW-1185">Reference proteome</keyword>
<keyword evidence="4" id="KW-0326">Glycosidase</keyword>
<feature type="domain" description="Phosphodiester glycosidase" evidence="3">
    <location>
        <begin position="186"/>
        <end position="367"/>
    </location>
</feature>
<feature type="transmembrane region" description="Helical" evidence="2">
    <location>
        <begin position="12"/>
        <end position="32"/>
    </location>
</feature>
<sequence length="368" mass="41315">MRTIWHTSQSMHRFMLLAIAPFIGIFLALWMMNEEWQLSPASADESGGSPVAGQAETVHQERTDELLKDLEQSEQLALNIQSAIQTSIQQYETMTRLAGEAYQSASVQSKRPLAIYDRRVTAKLGKRIGSISSDKLHMELYPIQEKTYKGYAVKIELKSREAMKMVLGKDRMGSSENTLQAVKRYRAAAGINAGGFADDHRSGKRYPLATTIVDGQYMGGFYPTFKDLFFVGINENLRLIGGKFSRQDQLDQLKPMFGASFVPILMLDGHKQSIPKKWLTSPKRAARTIIGDFKHGQLLFLIIEGTDDFGRTGATLPELQGLLSRLEVMDAYNLDGGGSTTLVWNNRVMNRIPDGQLRPLATHFLFFR</sequence>
<keyword evidence="2" id="KW-1133">Transmembrane helix</keyword>
<dbReference type="InterPro" id="IPR018711">
    <property type="entry name" value="NAGPA"/>
</dbReference>
<keyword evidence="2" id="KW-0472">Membrane</keyword>
<proteinExistence type="predicted"/>
<dbReference type="EMBL" id="JBHUMM010000010">
    <property type="protein sequence ID" value="MFD2671359.1"/>
    <property type="molecule type" value="Genomic_DNA"/>
</dbReference>